<feature type="compositionally biased region" description="Basic residues" evidence="2">
    <location>
        <begin position="337"/>
        <end position="351"/>
    </location>
</feature>
<dbReference type="Pfam" id="PF26030">
    <property type="entry name" value="RUNDC1"/>
    <property type="match status" value="1"/>
</dbReference>
<dbReference type="InterPro" id="IPR004012">
    <property type="entry name" value="Run_dom"/>
</dbReference>
<dbReference type="InterPro" id="IPR047343">
    <property type="entry name" value="RUSC1_2"/>
</dbReference>
<dbReference type="PANTHER" id="PTHR15591:SF19">
    <property type="entry name" value="RUN DOMAIN-CONTAINING PROTEIN 1 ISOFORM X1"/>
    <property type="match status" value="1"/>
</dbReference>
<name>A0A443SJN6_9ACAR</name>
<feature type="region of interest" description="Disordered" evidence="2">
    <location>
        <begin position="335"/>
        <end position="366"/>
    </location>
</feature>
<feature type="domain" description="RUN" evidence="3">
    <location>
        <begin position="454"/>
        <end position="644"/>
    </location>
</feature>
<dbReference type="InterPro" id="IPR037213">
    <property type="entry name" value="Run_dom_sf"/>
</dbReference>
<gene>
    <name evidence="4" type="ORF">B4U80_01068</name>
</gene>
<proteinExistence type="predicted"/>
<dbReference type="STRING" id="299467.A0A443SJN6"/>
<protein>
    <submittedName>
        <fullName evidence="4">RUN domain-containing protein 1-like protein</fullName>
    </submittedName>
</protein>
<organism evidence="4 5">
    <name type="scientific">Leptotrombidium deliense</name>
    <dbReference type="NCBI Taxonomy" id="299467"/>
    <lineage>
        <taxon>Eukaryota</taxon>
        <taxon>Metazoa</taxon>
        <taxon>Ecdysozoa</taxon>
        <taxon>Arthropoda</taxon>
        <taxon>Chelicerata</taxon>
        <taxon>Arachnida</taxon>
        <taxon>Acari</taxon>
        <taxon>Acariformes</taxon>
        <taxon>Trombidiformes</taxon>
        <taxon>Prostigmata</taxon>
        <taxon>Anystina</taxon>
        <taxon>Parasitengona</taxon>
        <taxon>Trombiculoidea</taxon>
        <taxon>Trombiculidae</taxon>
        <taxon>Leptotrombidium</taxon>
    </lineage>
</organism>
<dbReference type="OrthoDB" id="10068328at2759"/>
<evidence type="ECO:0000313" key="4">
    <source>
        <dbReference type="EMBL" id="RWS27692.1"/>
    </source>
</evidence>
<dbReference type="VEuPathDB" id="VectorBase:LDEU004348"/>
<dbReference type="PROSITE" id="PS50826">
    <property type="entry name" value="RUN"/>
    <property type="match status" value="1"/>
</dbReference>
<dbReference type="Pfam" id="PF02759">
    <property type="entry name" value="RUN"/>
    <property type="match status" value="1"/>
</dbReference>
<evidence type="ECO:0000256" key="1">
    <source>
        <dbReference type="SAM" id="Coils"/>
    </source>
</evidence>
<dbReference type="EMBL" id="NCKV01001837">
    <property type="protein sequence ID" value="RWS27692.1"/>
    <property type="molecule type" value="Genomic_DNA"/>
</dbReference>
<dbReference type="Gene3D" id="1.20.58.900">
    <property type="match status" value="1"/>
</dbReference>
<keyword evidence="5" id="KW-1185">Reference proteome</keyword>
<dbReference type="SMART" id="SM00593">
    <property type="entry name" value="RUN"/>
    <property type="match status" value="1"/>
</dbReference>
<dbReference type="CDD" id="cd17683">
    <property type="entry name" value="RUN_RUNDC1"/>
    <property type="match status" value="1"/>
</dbReference>
<accession>A0A443SJN6</accession>
<dbReference type="AlphaFoldDB" id="A0A443SJN6"/>
<sequence length="655" mass="75263">MDETKFVSESQVGLITNKEVANNAFIDVSLHFDFENQCDERNKSFSGESTPRDENSFLIETQNVDQQFELQNEMINKCSCTHHSDSDDSHYYFSDVNDCEDTYFEKLRWLEEEQEQLNSSLIALTSHFAQVQLRLKQIVDAEPEEKEQLLKSLEEFAFRGIPDLRHPTIEFKNDDRSIVERNDNKLELQREKQKELISKLKEQLEDLEKYAYETGDSSIIPSGLLLERQSVIIEQLKSKLPLDLDSFDKLSPEELRKQVDNAIRQLVNPVIMKEQLVTQLKTQVTDLERFIEFLQQGGVPIKFGRGKSKCTCNCPLHGNAQKGLQKYDESVAEEQKRKHRKYWKGRNRRAKGQTSPSSPTSDEDDKDTALRIIKRLLLLLQMFTFAQFGCSTRSQRIERNMLKKTAKGNHYGDLRAKLEMAINHILELNKEKSCNDSDYTSDGEDIPSLPCNEKMISAVRKELSVALRDLIEHGLSGNCSSPSMGTSLIPTNIFNWGCFSERSSQISTFKGMTAWDLIIKYYQLKNGQMYNASTARRLSQSYNLSIVGGIAITPKQTLLSTIDDIVSSHTRLKRSTDSHFKAFVSHALNDKKLVIWLRLILKNRHIVNEFYEPWSYASSTGFEDALQSLDKLTAIKFKLPTDVAIRQLQNINEAF</sequence>
<feature type="coiled-coil region" evidence="1">
    <location>
        <begin position="183"/>
        <end position="210"/>
    </location>
</feature>
<dbReference type="SUPFAM" id="SSF140741">
    <property type="entry name" value="RUN domain-like"/>
    <property type="match status" value="1"/>
</dbReference>
<comment type="caution">
    <text evidence="4">The sequence shown here is derived from an EMBL/GenBank/DDBJ whole genome shotgun (WGS) entry which is preliminary data.</text>
</comment>
<evidence type="ECO:0000259" key="3">
    <source>
        <dbReference type="PROSITE" id="PS50826"/>
    </source>
</evidence>
<dbReference type="InterPro" id="IPR058732">
    <property type="entry name" value="RUNDC1_M"/>
</dbReference>
<dbReference type="Proteomes" id="UP000288716">
    <property type="component" value="Unassembled WGS sequence"/>
</dbReference>
<keyword evidence="1" id="KW-0175">Coiled coil</keyword>
<reference evidence="4 5" key="1">
    <citation type="journal article" date="2018" name="Gigascience">
        <title>Genomes of trombidid mites reveal novel predicted allergens and laterally-transferred genes associated with secondary metabolism.</title>
        <authorList>
            <person name="Dong X."/>
            <person name="Chaisiri K."/>
            <person name="Xia D."/>
            <person name="Armstrong S.D."/>
            <person name="Fang Y."/>
            <person name="Donnelly M.J."/>
            <person name="Kadowaki T."/>
            <person name="McGarry J.W."/>
            <person name="Darby A.C."/>
            <person name="Makepeace B.L."/>
        </authorList>
    </citation>
    <scope>NUCLEOTIDE SEQUENCE [LARGE SCALE GENOMIC DNA]</scope>
    <source>
        <strain evidence="4">UoL-UT</strain>
    </source>
</reference>
<dbReference type="PANTHER" id="PTHR15591">
    <property type="entry name" value="RUN AND SH3 DOMAIN CONTAINING"/>
    <property type="match status" value="1"/>
</dbReference>
<evidence type="ECO:0000256" key="2">
    <source>
        <dbReference type="SAM" id="MobiDB-lite"/>
    </source>
</evidence>
<evidence type="ECO:0000313" key="5">
    <source>
        <dbReference type="Proteomes" id="UP000288716"/>
    </source>
</evidence>